<accession>A0A0D2IPR1</accession>
<gene>
    <name evidence="2" type="ORF">Z518_06028</name>
</gene>
<organism evidence="2 3">
    <name type="scientific">Rhinocladiella mackenziei CBS 650.93</name>
    <dbReference type="NCBI Taxonomy" id="1442369"/>
    <lineage>
        <taxon>Eukaryota</taxon>
        <taxon>Fungi</taxon>
        <taxon>Dikarya</taxon>
        <taxon>Ascomycota</taxon>
        <taxon>Pezizomycotina</taxon>
        <taxon>Eurotiomycetes</taxon>
        <taxon>Chaetothyriomycetidae</taxon>
        <taxon>Chaetothyriales</taxon>
        <taxon>Herpotrichiellaceae</taxon>
        <taxon>Rhinocladiella</taxon>
    </lineage>
</organism>
<dbReference type="HOGENOM" id="CLU_499809_0_0_1"/>
<dbReference type="Proteomes" id="UP000053617">
    <property type="component" value="Unassembled WGS sequence"/>
</dbReference>
<evidence type="ECO:0000256" key="1">
    <source>
        <dbReference type="SAM" id="MobiDB-lite"/>
    </source>
</evidence>
<feature type="compositionally biased region" description="Polar residues" evidence="1">
    <location>
        <begin position="469"/>
        <end position="478"/>
    </location>
</feature>
<evidence type="ECO:0000313" key="2">
    <source>
        <dbReference type="EMBL" id="KIX05156.1"/>
    </source>
</evidence>
<feature type="region of interest" description="Disordered" evidence="1">
    <location>
        <begin position="450"/>
        <end position="507"/>
    </location>
</feature>
<dbReference type="AlphaFoldDB" id="A0A0D2IPR1"/>
<dbReference type="VEuPathDB" id="FungiDB:Z518_06028"/>
<name>A0A0D2IPR1_9EURO</name>
<sequence>MVTVSRPVAQGTFEEYYQLFNTTNDTTQMRILKNYLHPAVAPDLSFHGFQEKFQHATKQEQREIHRRVYSKLIPSPYRPRSAYTKENLILLVHPTRAGEEMKCYLLPGALFQGGVGYRINCYEFLEAVYQGVRVDGMIRVIRRLIDYYDFLIPQTDDQRLDKGALQDLAWATLGVLGPIFGPMLRRQSKILDKSCFIRQYYMDLYMTNLLGEKVTVQHRADKTIPVLLRIGVDNYDNILTHETTGILWDWYPDWDNLIGTMYVKDENGAPHAFEIDDLTMDWNPEVLTPVDGPKWVVVPRWSKIRSRSNSNSNNNITATKNVNTDVAAGVTADIKADKVMNLGTENDADTETVNNNGVPLVAIDQSRRQNNSNNNNHQHNQELPSLDQTEAARTFLPVPSPYFNHDGQDTAMPRPTPEPYVHVKFPMLAGDADPHYPDDDDYDDEMVEVEYDQEQDPTPSEKDSEQEGFDQSQSQEQQAHPPPWPHYSDQQQQQQQQQQPQTEVYRLTQPLLQRNQYTIELPEGVRIVVYFSKSGSRSRSRSRSG</sequence>
<dbReference type="GeneID" id="25294099"/>
<feature type="compositionally biased region" description="Low complexity" evidence="1">
    <location>
        <begin position="490"/>
        <end position="501"/>
    </location>
</feature>
<proteinExistence type="predicted"/>
<reference evidence="2 3" key="1">
    <citation type="submission" date="2015-01" db="EMBL/GenBank/DDBJ databases">
        <title>The Genome Sequence of Rhinocladiella mackenzie CBS 650.93.</title>
        <authorList>
            <consortium name="The Broad Institute Genomics Platform"/>
            <person name="Cuomo C."/>
            <person name="de Hoog S."/>
            <person name="Gorbushina A."/>
            <person name="Stielow B."/>
            <person name="Teixiera M."/>
            <person name="Abouelleil A."/>
            <person name="Chapman S.B."/>
            <person name="Priest M."/>
            <person name="Young S.K."/>
            <person name="Wortman J."/>
            <person name="Nusbaum C."/>
            <person name="Birren B."/>
        </authorList>
    </citation>
    <scope>NUCLEOTIDE SEQUENCE [LARGE SCALE GENOMIC DNA]</scope>
    <source>
        <strain evidence="2 3">CBS 650.93</strain>
    </source>
</reference>
<dbReference type="EMBL" id="KN847478">
    <property type="protein sequence ID" value="KIX05156.1"/>
    <property type="molecule type" value="Genomic_DNA"/>
</dbReference>
<protein>
    <submittedName>
        <fullName evidence="2">Uncharacterized protein</fullName>
    </submittedName>
</protein>
<feature type="region of interest" description="Disordered" evidence="1">
    <location>
        <begin position="397"/>
        <end position="418"/>
    </location>
</feature>
<dbReference type="RefSeq" id="XP_013272292.1">
    <property type="nucleotide sequence ID" value="XM_013416838.1"/>
</dbReference>
<keyword evidence="3" id="KW-1185">Reference proteome</keyword>
<evidence type="ECO:0000313" key="3">
    <source>
        <dbReference type="Proteomes" id="UP000053617"/>
    </source>
</evidence>